<dbReference type="OrthoDB" id="7908920at2"/>
<evidence type="ECO:0000256" key="2">
    <source>
        <dbReference type="SAM" id="MobiDB-lite"/>
    </source>
</evidence>
<dbReference type="PANTHER" id="PTHR33375:SF1">
    <property type="entry name" value="CHROMOSOME-PARTITIONING PROTEIN PARB-RELATED"/>
    <property type="match status" value="1"/>
</dbReference>
<dbReference type="NCBIfam" id="TIGR03454">
    <property type="entry name" value="partition_RepB"/>
    <property type="match status" value="1"/>
</dbReference>
<organism evidence="4 5">
    <name type="scientific">Roseovarius bejariae</name>
    <dbReference type="NCBI Taxonomy" id="2576383"/>
    <lineage>
        <taxon>Bacteria</taxon>
        <taxon>Pseudomonadati</taxon>
        <taxon>Pseudomonadota</taxon>
        <taxon>Alphaproteobacteria</taxon>
        <taxon>Rhodobacterales</taxon>
        <taxon>Roseobacteraceae</taxon>
        <taxon>Roseovarius</taxon>
    </lineage>
</organism>
<dbReference type="Gene3D" id="3.90.1530.30">
    <property type="match status" value="1"/>
</dbReference>
<comment type="similarity">
    <text evidence="1">Belongs to the ParB family.</text>
</comment>
<evidence type="ECO:0000313" key="4">
    <source>
        <dbReference type="EMBL" id="MRU13815.1"/>
    </source>
</evidence>
<dbReference type="InterPro" id="IPR003115">
    <property type="entry name" value="ParB_N"/>
</dbReference>
<dbReference type="Pfam" id="PF02195">
    <property type="entry name" value="ParB_N"/>
    <property type="match status" value="1"/>
</dbReference>
<dbReference type="SMART" id="SM00470">
    <property type="entry name" value="ParB"/>
    <property type="match status" value="1"/>
</dbReference>
<protein>
    <submittedName>
        <fullName evidence="4">Plasmid partitioning protein RepB</fullName>
    </submittedName>
</protein>
<accession>A0A844CJZ3</accession>
<dbReference type="SUPFAM" id="SSF109709">
    <property type="entry name" value="KorB DNA-binding domain-like"/>
    <property type="match status" value="1"/>
</dbReference>
<reference evidence="4 5" key="1">
    <citation type="submission" date="2019-05" db="EMBL/GenBank/DDBJ databases">
        <title>Roseovarius bejariae sp. nov., a moderately halophylic bacterium isolated from a saline soil in Rambla Salada (Murcia).</title>
        <authorList>
            <person name="Castro D.J."/>
            <person name="Gomez-Altuve A."/>
            <person name="Reina J.C."/>
            <person name="Rodriguez M."/>
            <person name="Sampedro I."/>
            <person name="Llamas I."/>
            <person name="Martinez-Checa F."/>
        </authorList>
    </citation>
    <scope>NUCLEOTIDE SEQUENCE [LARGE SCALE GENOMIC DNA]</scope>
    <source>
        <strain evidence="4 5">A21</strain>
    </source>
</reference>
<dbReference type="InterPro" id="IPR050336">
    <property type="entry name" value="Chromosome_partition/occlusion"/>
</dbReference>
<evidence type="ECO:0000256" key="1">
    <source>
        <dbReference type="ARBA" id="ARBA00006295"/>
    </source>
</evidence>
<dbReference type="InterPro" id="IPR036086">
    <property type="entry name" value="ParB/Sulfiredoxin_sf"/>
</dbReference>
<evidence type="ECO:0000313" key="5">
    <source>
        <dbReference type="Proteomes" id="UP000564704"/>
    </source>
</evidence>
<name>A0A844CJZ3_9RHOB</name>
<dbReference type="NCBIfam" id="TIGR00180">
    <property type="entry name" value="parB_part"/>
    <property type="match status" value="1"/>
</dbReference>
<dbReference type="GO" id="GO:0003677">
    <property type="term" value="F:DNA binding"/>
    <property type="evidence" value="ECO:0007669"/>
    <property type="project" value="InterPro"/>
</dbReference>
<proteinExistence type="inferred from homology"/>
<dbReference type="AlphaFoldDB" id="A0A844CJZ3"/>
<dbReference type="CDD" id="cd16405">
    <property type="entry name" value="RepB_like_N"/>
    <property type="match status" value="1"/>
</dbReference>
<gene>
    <name evidence="4" type="primary">repB</name>
    <name evidence="4" type="ORF">FDP25_00035</name>
</gene>
<dbReference type="SUPFAM" id="SSF110849">
    <property type="entry name" value="ParB/Sulfiredoxin"/>
    <property type="match status" value="1"/>
</dbReference>
<dbReference type="GO" id="GO:0007059">
    <property type="term" value="P:chromosome segregation"/>
    <property type="evidence" value="ECO:0007669"/>
    <property type="project" value="TreeGrafter"/>
</dbReference>
<dbReference type="GO" id="GO:0005694">
    <property type="term" value="C:chromosome"/>
    <property type="evidence" value="ECO:0007669"/>
    <property type="project" value="TreeGrafter"/>
</dbReference>
<comment type="caution">
    <text evidence="4">The sequence shown here is derived from an EMBL/GenBank/DDBJ whole genome shotgun (WGS) entry which is preliminary data.</text>
</comment>
<dbReference type="Proteomes" id="UP000564704">
    <property type="component" value="Unassembled WGS sequence"/>
</dbReference>
<keyword evidence="5" id="KW-1185">Reference proteome</keyword>
<evidence type="ECO:0000259" key="3">
    <source>
        <dbReference type="SMART" id="SM00470"/>
    </source>
</evidence>
<dbReference type="RefSeq" id="WP_154148148.1">
    <property type="nucleotide sequence ID" value="NZ_SZWE01000001.1"/>
</dbReference>
<sequence length="327" mass="35796">MPRRRNSLRDLATRSKTPRLAAANTGPASGRIVELDPGLVHAGGLADRLDVGQAEIATLAESLRNAGQKVPILVRPHPEKPGEYEIVAGRRRLAACHHAGINVRAEIQDLDDKSMVMGQAIENIAREDLTYIERAKLAARMVDEADISPADIDAAFSCGKTDRSRYLKIGRGVPDDILSFVGKAPGIGRPRWEKLVAHMATDETALPRMRDALAAANTEGHSLSDSDARFSHLNDAAFRSEPQVARKETPTPATREVRLPSHERPVGTIKRGGTGLQLALRTDLKPGFLDWLAKNGELLVVQMLREYESHRMVEDISDAVNDHQEGE</sequence>
<dbReference type="PANTHER" id="PTHR33375">
    <property type="entry name" value="CHROMOSOME-PARTITIONING PROTEIN PARB-RELATED"/>
    <property type="match status" value="1"/>
</dbReference>
<dbReference type="Gene3D" id="1.10.10.2830">
    <property type="match status" value="1"/>
</dbReference>
<dbReference type="InterPro" id="IPR004437">
    <property type="entry name" value="ParB/RepB/Spo0J"/>
</dbReference>
<dbReference type="EMBL" id="SZWE01000001">
    <property type="protein sequence ID" value="MRU13815.1"/>
    <property type="molecule type" value="Genomic_DNA"/>
</dbReference>
<dbReference type="InterPro" id="IPR017819">
    <property type="entry name" value="Plasmid_partition_RepB"/>
</dbReference>
<feature type="region of interest" description="Disordered" evidence="2">
    <location>
        <begin position="1"/>
        <end position="28"/>
    </location>
</feature>
<feature type="domain" description="ParB-like N-terminal" evidence="3">
    <location>
        <begin position="33"/>
        <end position="124"/>
    </location>
</feature>
<dbReference type="InterPro" id="IPR037972">
    <property type="entry name" value="RepB_N"/>
</dbReference>